<dbReference type="RefSeq" id="WP_095278665.1">
    <property type="nucleotide sequence ID" value="NZ_CP047655.1"/>
</dbReference>
<dbReference type="InterPro" id="IPR007922">
    <property type="entry name" value="DciA-like"/>
</dbReference>
<evidence type="ECO:0000256" key="1">
    <source>
        <dbReference type="SAM" id="MobiDB-lite"/>
    </source>
</evidence>
<dbReference type="AlphaFoldDB" id="A0A269PBY8"/>
<accession>A0A269PBY8</accession>
<gene>
    <name evidence="2" type="ORF">CIG21_09860</name>
</gene>
<evidence type="ECO:0000313" key="2">
    <source>
        <dbReference type="EMBL" id="PAJ68960.1"/>
    </source>
</evidence>
<protein>
    <recommendedName>
        <fullName evidence="4">DUF721 domain-containing protein</fullName>
    </recommendedName>
</protein>
<comment type="caution">
    <text evidence="2">The sequence shown here is derived from an EMBL/GenBank/DDBJ whole genome shotgun (WGS) entry which is preliminary data.</text>
</comment>
<feature type="region of interest" description="Disordered" evidence="1">
    <location>
        <begin position="20"/>
        <end position="55"/>
    </location>
</feature>
<dbReference type="Pfam" id="PF05258">
    <property type="entry name" value="DciA"/>
    <property type="match status" value="1"/>
</dbReference>
<dbReference type="PANTHER" id="PTHR36456">
    <property type="entry name" value="UPF0232 PROTEIN SCO3875"/>
    <property type="match status" value="1"/>
</dbReference>
<dbReference type="Proteomes" id="UP000215771">
    <property type="component" value="Unassembled WGS sequence"/>
</dbReference>
<reference evidence="2 3" key="1">
    <citation type="submission" date="2017-08" db="EMBL/GenBank/DDBJ databases">
        <authorList>
            <person name="de Groot N.N."/>
        </authorList>
    </citation>
    <scope>NUCLEOTIDE SEQUENCE [LARGE SCALE GENOMIC DNA]</scope>
    <source>
        <strain evidence="2 3">NBT06-6</strain>
    </source>
</reference>
<evidence type="ECO:0000313" key="3">
    <source>
        <dbReference type="Proteomes" id="UP000215771"/>
    </source>
</evidence>
<organism evidence="2 3">
    <name type="scientific">Corynebacterium hadale</name>
    <dbReference type="NCBI Taxonomy" id="2026255"/>
    <lineage>
        <taxon>Bacteria</taxon>
        <taxon>Bacillati</taxon>
        <taxon>Actinomycetota</taxon>
        <taxon>Actinomycetes</taxon>
        <taxon>Mycobacteriales</taxon>
        <taxon>Corynebacteriaceae</taxon>
        <taxon>Corynebacterium</taxon>
    </lineage>
</organism>
<dbReference type="EMBL" id="NQMQ01000020">
    <property type="protein sequence ID" value="PAJ68960.1"/>
    <property type="molecule type" value="Genomic_DNA"/>
</dbReference>
<name>A0A269PBY8_9CORY</name>
<dbReference type="PANTHER" id="PTHR36456:SF1">
    <property type="entry name" value="UPF0232 PROTEIN SCO3875"/>
    <property type="match status" value="1"/>
</dbReference>
<evidence type="ECO:0008006" key="4">
    <source>
        <dbReference type="Google" id="ProtNLM"/>
    </source>
</evidence>
<sequence length="207" mass="23174">MSDLVSDTFNQLRETVRRSGRRLPNLRKQGANVTPRRSVGKRALTAGTTGAPGEGEEVAVPGLHFEEQARRPWVRRGRPTGKDGRALPRRYEVASFSALLGKEVRQRDWTENIAYGWVMGNWEGLVGAKIAQHTKVEMIKNGEVHITCDSTAWASNLKYMQSTILRAISEKLGPDVITKLHIFGPKTKSWRYGPLHVKGRGPRDTYG</sequence>
<proteinExistence type="predicted"/>